<accession>V6LCI9</accession>
<dbReference type="InterPro" id="IPR050164">
    <property type="entry name" value="Peptidase_C19"/>
</dbReference>
<dbReference type="GO" id="GO:0005829">
    <property type="term" value="C:cytosol"/>
    <property type="evidence" value="ECO:0007669"/>
    <property type="project" value="TreeGrafter"/>
</dbReference>
<protein>
    <submittedName>
        <fullName evidence="3">Ubiquitin carboxyl-terminal hydrolase family protein</fullName>
    </submittedName>
</protein>
<dbReference type="OrthoDB" id="292964at2759"/>
<dbReference type="Proteomes" id="UP000018208">
    <property type="component" value="Unassembled WGS sequence"/>
</dbReference>
<evidence type="ECO:0000313" key="3">
    <source>
        <dbReference type="EMBL" id="EST41391.1"/>
    </source>
</evidence>
<dbReference type="EMBL" id="AUWU02000006">
    <property type="protein sequence ID" value="KAH0572327.1"/>
    <property type="molecule type" value="Genomic_DNA"/>
</dbReference>
<feature type="compositionally biased region" description="Basic and acidic residues" evidence="1">
    <location>
        <begin position="463"/>
        <end position="492"/>
    </location>
</feature>
<gene>
    <name evidence="3" type="ORF">SS50377_19108</name>
    <name evidence="4" type="ORF">SS50377_26537</name>
</gene>
<dbReference type="PANTHER" id="PTHR24006">
    <property type="entry name" value="UBIQUITIN CARBOXYL-TERMINAL HYDROLASE"/>
    <property type="match status" value="1"/>
</dbReference>
<evidence type="ECO:0000313" key="5">
    <source>
        <dbReference type="Proteomes" id="UP000018208"/>
    </source>
</evidence>
<keyword evidence="5" id="KW-1185">Reference proteome</keyword>
<dbReference type="GO" id="GO:0004843">
    <property type="term" value="F:cysteine-type deubiquitinase activity"/>
    <property type="evidence" value="ECO:0007669"/>
    <property type="project" value="InterPro"/>
</dbReference>
<evidence type="ECO:0000313" key="4">
    <source>
        <dbReference type="EMBL" id="KAH0572327.1"/>
    </source>
</evidence>
<dbReference type="SUPFAM" id="SSF54001">
    <property type="entry name" value="Cysteine proteinases"/>
    <property type="match status" value="1"/>
</dbReference>
<dbReference type="Pfam" id="PF00443">
    <property type="entry name" value="UCH"/>
    <property type="match status" value="1"/>
</dbReference>
<dbReference type="GO" id="GO:0016579">
    <property type="term" value="P:protein deubiquitination"/>
    <property type="evidence" value="ECO:0007669"/>
    <property type="project" value="InterPro"/>
</dbReference>
<feature type="domain" description="USP" evidence="2">
    <location>
        <begin position="77"/>
        <end position="383"/>
    </location>
</feature>
<dbReference type="CDD" id="cd02257">
    <property type="entry name" value="Peptidase_C19"/>
    <property type="match status" value="1"/>
</dbReference>
<reference evidence="3 4" key="1">
    <citation type="journal article" date="2014" name="PLoS Genet.">
        <title>The Genome of Spironucleus salmonicida Highlights a Fish Pathogen Adapted to Fluctuating Environments.</title>
        <authorList>
            <person name="Xu F."/>
            <person name="Jerlstrom-Hultqvist J."/>
            <person name="Einarsson E."/>
            <person name="Astvaldsson A."/>
            <person name="Svard S.G."/>
            <person name="Andersson J.O."/>
        </authorList>
    </citation>
    <scope>NUCLEOTIDE SEQUENCE</scope>
    <source>
        <strain evidence="4">ATCC 50377</strain>
    </source>
</reference>
<feature type="region of interest" description="Disordered" evidence="1">
    <location>
        <begin position="457"/>
        <end position="503"/>
    </location>
</feature>
<reference evidence="4" key="2">
    <citation type="submission" date="2020-12" db="EMBL/GenBank/DDBJ databases">
        <title>New Spironucleus salmonicida genome in near-complete chromosomes.</title>
        <authorList>
            <person name="Xu F."/>
            <person name="Kurt Z."/>
            <person name="Jimenez-Gonzalez A."/>
            <person name="Astvaldsson A."/>
            <person name="Andersson J.O."/>
            <person name="Svard S.G."/>
        </authorList>
    </citation>
    <scope>NUCLEOTIDE SEQUENCE</scope>
    <source>
        <strain evidence="4">ATCC 50377</strain>
    </source>
</reference>
<dbReference type="InterPro" id="IPR038765">
    <property type="entry name" value="Papain-like_cys_pep_sf"/>
</dbReference>
<proteinExistence type="predicted"/>
<dbReference type="VEuPathDB" id="GiardiaDB:SS50377_26537"/>
<dbReference type="PROSITE" id="PS50235">
    <property type="entry name" value="USP_3"/>
    <property type="match status" value="1"/>
</dbReference>
<dbReference type="InterPro" id="IPR001394">
    <property type="entry name" value="Peptidase_C19_UCH"/>
</dbReference>
<sequence>MENILVPLQRLQSNQPLRTLKFVERYIGDDLTNFQQEGLYKIPKHTITESTLKHAFYIIDPSSFKNVISTHKAHPQFGFQNTGASCYANTVLQALFSLRRFRSLISSDYFQTATKSPLLSSLTTLQNSKQKVILPQLFYANLKLFDMSPLQQSDATELLLRVIDAFHFKEVESANQPQSNQTTAIEQLFGCVIESKIVCQRCKGTKNQHYISRSQLLPISKTLKRSFQEFLKPVEITGYNCEFCGKDATIFKYQKIIQASSSFIIQLQRWNELGQKVNKNIEIPEKINLTNGIDEVSIKTMSEGGQGQNLAQMVVSSLSSKQGKSTHQLKAVICHSGVSLGYGHYFCYCYSNGWQVRDDEIVQKVNFNDIKLDEAVMLIYEEIACEISIQGVKIHDVDNSNLFEEKIKAKNPEVEITTQVPTKCRFVKDELMDRKELTSKLLHSKIDEMDAEIDAARRRKTQKMRDANRLQRMDEVSQRRNGKTDQWRERQQKGKFQTKKRGL</sequence>
<dbReference type="EMBL" id="KI546170">
    <property type="protein sequence ID" value="EST41391.1"/>
    <property type="molecule type" value="Genomic_DNA"/>
</dbReference>
<dbReference type="AlphaFoldDB" id="V6LCI9"/>
<dbReference type="GO" id="GO:0005634">
    <property type="term" value="C:nucleus"/>
    <property type="evidence" value="ECO:0007669"/>
    <property type="project" value="TreeGrafter"/>
</dbReference>
<organism evidence="3">
    <name type="scientific">Spironucleus salmonicida</name>
    <dbReference type="NCBI Taxonomy" id="348837"/>
    <lineage>
        <taxon>Eukaryota</taxon>
        <taxon>Metamonada</taxon>
        <taxon>Diplomonadida</taxon>
        <taxon>Hexamitidae</taxon>
        <taxon>Hexamitinae</taxon>
        <taxon>Spironucleus</taxon>
    </lineage>
</organism>
<evidence type="ECO:0000259" key="2">
    <source>
        <dbReference type="PROSITE" id="PS50235"/>
    </source>
</evidence>
<name>V6LCI9_9EUKA</name>
<evidence type="ECO:0000256" key="1">
    <source>
        <dbReference type="SAM" id="MobiDB-lite"/>
    </source>
</evidence>
<keyword evidence="3" id="KW-0378">Hydrolase</keyword>
<dbReference type="InterPro" id="IPR028889">
    <property type="entry name" value="USP"/>
</dbReference>
<dbReference type="Gene3D" id="3.90.70.10">
    <property type="entry name" value="Cysteine proteinases"/>
    <property type="match status" value="1"/>
</dbReference>